<dbReference type="Proteomes" id="UP001199642">
    <property type="component" value="Chromosome"/>
</dbReference>
<sequence length="298" mass="29963">MNTTPNTPPPAGHDASASGPGTPAGPAAPSGGSGAGRAITIVAAIVGGIALLGAGGGAAFAATGQFRPAGSAHGLTAPIDGITDLEVDAGGADVTVRFGDVTDAELRVDGRSPGEWQMRRDEDTLRVDGPNGRWGWWGWWGSWSSDDVVVVLTLPEQLEGRLDADLQLSAGSLTASGDFRELDLELGAGAMTVDGSATSVSAQISAGRADLTLDGVREADLTMSAGRLEAELTGPQPDEVSLDATAGSMTVILPRGAYAVDQEVAAGSFDNGLQTSASARSVVTVQVAAGSISVREGR</sequence>
<organism evidence="3 4">
    <name type="scientific">Microbacterium resistens</name>
    <dbReference type="NCBI Taxonomy" id="156977"/>
    <lineage>
        <taxon>Bacteria</taxon>
        <taxon>Bacillati</taxon>
        <taxon>Actinomycetota</taxon>
        <taxon>Actinomycetes</taxon>
        <taxon>Micrococcales</taxon>
        <taxon>Microbacteriaceae</taxon>
        <taxon>Microbacterium</taxon>
    </lineage>
</organism>
<feature type="compositionally biased region" description="Pro residues" evidence="1">
    <location>
        <begin position="1"/>
        <end position="11"/>
    </location>
</feature>
<dbReference type="EMBL" id="CP082781">
    <property type="protein sequence ID" value="UGS25675.1"/>
    <property type="molecule type" value="Genomic_DNA"/>
</dbReference>
<evidence type="ECO:0000256" key="1">
    <source>
        <dbReference type="SAM" id="MobiDB-lite"/>
    </source>
</evidence>
<reference evidence="3 4" key="1">
    <citation type="submission" date="2023-01" db="EMBL/GenBank/DDBJ databases">
        <title>Characterization of estradiol degrading bacteria Microbacterium sp. MZT7 and reveal degrading genes through genome analysis.</title>
        <authorList>
            <person name="Hao P."/>
            <person name="Gao Y."/>
        </authorList>
    </citation>
    <scope>NUCLEOTIDE SEQUENCE [LARGE SCALE GENOMIC DNA]</scope>
    <source>
        <strain evidence="3 4">MZT7</strain>
    </source>
</reference>
<evidence type="ECO:0000313" key="3">
    <source>
        <dbReference type="EMBL" id="UGS25675.1"/>
    </source>
</evidence>
<evidence type="ECO:0000256" key="2">
    <source>
        <dbReference type="SAM" id="Phobius"/>
    </source>
</evidence>
<proteinExistence type="predicted"/>
<name>A0ABY3RQZ2_9MICO</name>
<protein>
    <submittedName>
        <fullName evidence="3">DUF4097 domain-containing protein</fullName>
    </submittedName>
</protein>
<feature type="compositionally biased region" description="Low complexity" evidence="1">
    <location>
        <begin position="15"/>
        <end position="33"/>
    </location>
</feature>
<keyword evidence="2" id="KW-0812">Transmembrane</keyword>
<keyword evidence="4" id="KW-1185">Reference proteome</keyword>
<accession>A0ABY3RQZ2</accession>
<dbReference type="Gene3D" id="2.160.20.120">
    <property type="match status" value="1"/>
</dbReference>
<dbReference type="RefSeq" id="WP_231819494.1">
    <property type="nucleotide sequence ID" value="NZ_CP082781.1"/>
</dbReference>
<evidence type="ECO:0000313" key="4">
    <source>
        <dbReference type="Proteomes" id="UP001199642"/>
    </source>
</evidence>
<keyword evidence="2" id="KW-1133">Transmembrane helix</keyword>
<feature type="region of interest" description="Disordered" evidence="1">
    <location>
        <begin position="1"/>
        <end position="33"/>
    </location>
</feature>
<gene>
    <name evidence="3" type="ORF">K8F61_13515</name>
</gene>
<keyword evidence="2" id="KW-0472">Membrane</keyword>
<feature type="transmembrane region" description="Helical" evidence="2">
    <location>
        <begin position="38"/>
        <end position="62"/>
    </location>
</feature>